<feature type="region of interest" description="Disordered" evidence="1">
    <location>
        <begin position="850"/>
        <end position="917"/>
    </location>
</feature>
<dbReference type="Pfam" id="PF14418">
    <property type="entry name" value="OHA"/>
    <property type="match status" value="1"/>
</dbReference>
<evidence type="ECO:0000313" key="3">
    <source>
        <dbReference type="EMBL" id="GAV75861.1"/>
    </source>
</evidence>
<dbReference type="EMBL" id="BDDD01001429">
    <property type="protein sequence ID" value="GAV75861.1"/>
    <property type="molecule type" value="Genomic_DNA"/>
</dbReference>
<feature type="region of interest" description="Disordered" evidence="1">
    <location>
        <begin position="929"/>
        <end position="986"/>
    </location>
</feature>
<dbReference type="InterPro" id="IPR024768">
    <property type="entry name" value="Marf1"/>
</dbReference>
<feature type="compositionally biased region" description="Acidic residues" evidence="1">
    <location>
        <begin position="886"/>
        <end position="896"/>
    </location>
</feature>
<feature type="domain" description="HTH OST-type" evidence="2">
    <location>
        <begin position="735"/>
        <end position="812"/>
    </location>
</feature>
<organism evidence="3 4">
    <name type="scientific">Cephalotus follicularis</name>
    <name type="common">Albany pitcher plant</name>
    <dbReference type="NCBI Taxonomy" id="3775"/>
    <lineage>
        <taxon>Eukaryota</taxon>
        <taxon>Viridiplantae</taxon>
        <taxon>Streptophyta</taxon>
        <taxon>Embryophyta</taxon>
        <taxon>Tracheophyta</taxon>
        <taxon>Spermatophyta</taxon>
        <taxon>Magnoliopsida</taxon>
        <taxon>eudicotyledons</taxon>
        <taxon>Gunneridae</taxon>
        <taxon>Pentapetalae</taxon>
        <taxon>rosids</taxon>
        <taxon>fabids</taxon>
        <taxon>Oxalidales</taxon>
        <taxon>Cephalotaceae</taxon>
        <taxon>Cephalotus</taxon>
    </lineage>
</organism>
<dbReference type="InterPro" id="IPR025677">
    <property type="entry name" value="OST-HTH-assoc_dom"/>
</dbReference>
<dbReference type="CDD" id="cd08824">
    <property type="entry name" value="LOTUS"/>
    <property type="match status" value="2"/>
</dbReference>
<dbReference type="PROSITE" id="PS51644">
    <property type="entry name" value="HTH_OST"/>
    <property type="match status" value="2"/>
</dbReference>
<dbReference type="InParanoid" id="A0A1Q3C6Y8"/>
<feature type="compositionally biased region" description="Basic and acidic residues" evidence="1">
    <location>
        <begin position="929"/>
        <end position="938"/>
    </location>
</feature>
<feature type="region of interest" description="Disordered" evidence="1">
    <location>
        <begin position="510"/>
        <end position="537"/>
    </location>
</feature>
<protein>
    <submittedName>
        <fullName evidence="3">NYN domain-containing protein/OST-HTH domain-containing protein/OHA domain-containing protein</fullName>
    </submittedName>
</protein>
<dbReference type="OrthoDB" id="549353at2759"/>
<dbReference type="PANTHER" id="PTHR14379:SF6">
    <property type="entry name" value="EMB|CAB71880.1"/>
    <property type="match status" value="1"/>
</dbReference>
<dbReference type="GO" id="GO:0010468">
    <property type="term" value="P:regulation of gene expression"/>
    <property type="evidence" value="ECO:0007669"/>
    <property type="project" value="InterPro"/>
</dbReference>
<comment type="caution">
    <text evidence="3">The sequence shown here is derived from an EMBL/GenBank/DDBJ whole genome shotgun (WGS) entry which is preliminary data.</text>
</comment>
<dbReference type="InterPro" id="IPR025605">
    <property type="entry name" value="OST-HTH/LOTUS_dom"/>
</dbReference>
<evidence type="ECO:0000313" key="4">
    <source>
        <dbReference type="Proteomes" id="UP000187406"/>
    </source>
</evidence>
<sequence length="1019" mass="113536">MMNLKPFSPKTLARSLFLSSPYTLLISHFSTSPNYPAHPHSSARRYEEESKNVRVSVWWDFENCNVPAGVNVFKVANTITAAIRSCGIKGSIQITAFGDVLQLSRANQEALSSTGISLSHVPNGRKNSADRSLLMDLMYWVSQNPPPAHLFLISSDRDFASILHRLRMSNYNILLASTENAPSVLCSAASIMWQWNTLLKGENLTVRHFNQPPDGPFGSWYGHYKVPLQDPFSVVQESACSWIDEFPDASSSKIRPVPKAVTKQVRHILNLYPKGLSITDLRTELSKSNVSVDKDLFGYKKFSRFLLSMPHILKLQSRDDGQFLVRGIPPKSPEPYEFSSGTSSGPANKNGEQYLTSSKSTDEGRSVIAAVDEKSKLPPSPEVNGEASRKLQQLPPIYKKVVKMDVEEPSEKVQRPPQVGTKIVEVVNTQATEGHMPTVVKQDTASEVGFLRKMWHRWFGSYHSGSQVSCYDVPEVVSNSGIISEKKSGNTLEKCCTSGEISEKAEIMEKLKESQSQDADTVQPVSFSSSGDDSALDNKTATSAEKFSDKAATSPGFFIRIVNWCTFWRSSPNSDKLGDQSSDRLKQIKNHSGKHEVFTKDFFWNDIESFLHMPRGSFVVSESRTREHMAQNLQKEGPLVLRSLGDSDLLHLVDLLISEKKWVEECPSLMSPFKLTQPEGLKSSSGPHAAKGLRSIFLGTASPEQVEKKFENISHTGVSSPITNRKPSDKSRSEILVDCQKLVEEVLKEHPEGYNMGTFRKLFFERYGYILDTQKLGYRKLASLLQVMPGLKIESCYIVPSGKRPKMSGMEAAVPTIYEDNACLSLAISDDESSEASKKYDDFDSQWEELGPVAKPSSDRTELQSVVSRTTEETSRLLHPYYEPSLSDDEFSDSEGETSYPTQPEGRGKPGVHDEDSSLLQILDSCYSRKERSNRNEEPANADDSFECSTNSLMQLGMSGGGSKSRTSSGNDRRKQRFQKSYTFVSEPLENNKDTLIDGILGSLKKGESRNAELKGFKE</sequence>
<dbReference type="Pfam" id="PF12872">
    <property type="entry name" value="OST-HTH"/>
    <property type="match status" value="2"/>
</dbReference>
<dbReference type="PANTHER" id="PTHR14379">
    <property type="entry name" value="LIMKAIN B LKAP"/>
    <property type="match status" value="1"/>
</dbReference>
<dbReference type="GO" id="GO:0005777">
    <property type="term" value="C:peroxisome"/>
    <property type="evidence" value="ECO:0007669"/>
    <property type="project" value="InterPro"/>
</dbReference>
<feature type="domain" description="HTH OST-type" evidence="2">
    <location>
        <begin position="257"/>
        <end position="329"/>
    </location>
</feature>
<dbReference type="GO" id="GO:0004540">
    <property type="term" value="F:RNA nuclease activity"/>
    <property type="evidence" value="ECO:0007669"/>
    <property type="project" value="InterPro"/>
</dbReference>
<dbReference type="Pfam" id="PF01936">
    <property type="entry name" value="NYN"/>
    <property type="match status" value="1"/>
</dbReference>
<dbReference type="Gene3D" id="3.30.420.610">
    <property type="entry name" value="LOTUS domain-like"/>
    <property type="match status" value="2"/>
</dbReference>
<name>A0A1Q3C6Y8_CEPFO</name>
<dbReference type="CDD" id="cd10910">
    <property type="entry name" value="PIN_limkain_b1_N_like"/>
    <property type="match status" value="1"/>
</dbReference>
<accession>A0A1Q3C6Y8</accession>
<dbReference type="STRING" id="3775.A0A1Q3C6Y8"/>
<feature type="compositionally biased region" description="Polar residues" evidence="1">
    <location>
        <begin position="516"/>
        <end position="537"/>
    </location>
</feature>
<reference evidence="4" key="1">
    <citation type="submission" date="2016-04" db="EMBL/GenBank/DDBJ databases">
        <title>Cephalotus genome sequencing.</title>
        <authorList>
            <person name="Fukushima K."/>
            <person name="Hasebe M."/>
            <person name="Fang X."/>
        </authorList>
    </citation>
    <scope>NUCLEOTIDE SEQUENCE [LARGE SCALE GENOMIC DNA]</scope>
    <source>
        <strain evidence="4">cv. St1</strain>
    </source>
</reference>
<evidence type="ECO:0000259" key="2">
    <source>
        <dbReference type="PROSITE" id="PS51644"/>
    </source>
</evidence>
<dbReference type="AlphaFoldDB" id="A0A1Q3C6Y8"/>
<feature type="region of interest" description="Disordered" evidence="1">
    <location>
        <begin position="328"/>
        <end position="363"/>
    </location>
</feature>
<gene>
    <name evidence="3" type="ORF">CFOL_v3_19337</name>
</gene>
<keyword evidence="4" id="KW-1185">Reference proteome</keyword>
<dbReference type="FunCoup" id="A0A1Q3C6Y8">
    <property type="interactions" value="959"/>
</dbReference>
<dbReference type="Gene3D" id="3.40.50.1010">
    <property type="entry name" value="5'-nuclease"/>
    <property type="match status" value="1"/>
</dbReference>
<dbReference type="InterPro" id="IPR041966">
    <property type="entry name" value="LOTUS-like"/>
</dbReference>
<dbReference type="Proteomes" id="UP000187406">
    <property type="component" value="Unassembled WGS sequence"/>
</dbReference>
<feature type="compositionally biased region" description="Polar residues" evidence="1">
    <location>
        <begin position="339"/>
        <end position="359"/>
    </location>
</feature>
<proteinExistence type="predicted"/>
<evidence type="ECO:0000256" key="1">
    <source>
        <dbReference type="SAM" id="MobiDB-lite"/>
    </source>
</evidence>
<feature type="compositionally biased region" description="Basic and acidic residues" evidence="1">
    <location>
        <begin position="906"/>
        <end position="916"/>
    </location>
</feature>
<dbReference type="InterPro" id="IPR021139">
    <property type="entry name" value="NYN"/>
</dbReference>